<evidence type="ECO:0000313" key="1">
    <source>
        <dbReference type="EMBL" id="GIF81876.1"/>
    </source>
</evidence>
<proteinExistence type="predicted"/>
<dbReference type="AlphaFoldDB" id="A0A8J3JCM5"/>
<evidence type="ECO:0008006" key="3">
    <source>
        <dbReference type="Google" id="ProtNLM"/>
    </source>
</evidence>
<reference evidence="1 2" key="1">
    <citation type="submission" date="2021-01" db="EMBL/GenBank/DDBJ databases">
        <title>Whole genome shotgun sequence of Catellatospora bangladeshensis NBRC 107357.</title>
        <authorList>
            <person name="Komaki H."/>
            <person name="Tamura T."/>
        </authorList>
    </citation>
    <scope>NUCLEOTIDE SEQUENCE [LARGE SCALE GENOMIC DNA]</scope>
    <source>
        <strain evidence="1 2">NBRC 107357</strain>
    </source>
</reference>
<name>A0A8J3JCM5_9ACTN</name>
<dbReference type="RefSeq" id="WP_203746520.1">
    <property type="nucleotide sequence ID" value="NZ_BONF01000016.1"/>
</dbReference>
<accession>A0A8J3JCM5</accession>
<gene>
    <name evidence="1" type="ORF">Cba03nite_32250</name>
</gene>
<dbReference type="Proteomes" id="UP000601223">
    <property type="component" value="Unassembled WGS sequence"/>
</dbReference>
<keyword evidence="2" id="KW-1185">Reference proteome</keyword>
<sequence length="109" mass="11658">MATEVRADPTELTRLAATFLKASQRLGDALRAAQASVTPPVTDYGDTSGAAPLHKAEDGAVEPAGLAVGRLVEVLEGDVDRLYRIAFAYEQADLHAMDDIERRRGGPRP</sequence>
<protein>
    <recommendedName>
        <fullName evidence="3">PE domain-containing protein</fullName>
    </recommendedName>
</protein>
<evidence type="ECO:0000313" key="2">
    <source>
        <dbReference type="Proteomes" id="UP000601223"/>
    </source>
</evidence>
<comment type="caution">
    <text evidence="1">The sequence shown here is derived from an EMBL/GenBank/DDBJ whole genome shotgun (WGS) entry which is preliminary data.</text>
</comment>
<dbReference type="EMBL" id="BONF01000016">
    <property type="protein sequence ID" value="GIF81876.1"/>
    <property type="molecule type" value="Genomic_DNA"/>
</dbReference>
<organism evidence="1 2">
    <name type="scientific">Catellatospora bangladeshensis</name>
    <dbReference type="NCBI Taxonomy" id="310355"/>
    <lineage>
        <taxon>Bacteria</taxon>
        <taxon>Bacillati</taxon>
        <taxon>Actinomycetota</taxon>
        <taxon>Actinomycetes</taxon>
        <taxon>Micromonosporales</taxon>
        <taxon>Micromonosporaceae</taxon>
        <taxon>Catellatospora</taxon>
    </lineage>
</organism>